<name>A0A6A0ADM2_HAELA</name>
<evidence type="ECO:0000313" key="2">
    <source>
        <dbReference type="Proteomes" id="UP000485058"/>
    </source>
</evidence>
<comment type="caution">
    <text evidence="1">The sequence shown here is derived from an EMBL/GenBank/DDBJ whole genome shotgun (WGS) entry which is preliminary data.</text>
</comment>
<organism evidence="1 2">
    <name type="scientific">Haematococcus lacustris</name>
    <name type="common">Green alga</name>
    <name type="synonym">Haematococcus pluvialis</name>
    <dbReference type="NCBI Taxonomy" id="44745"/>
    <lineage>
        <taxon>Eukaryota</taxon>
        <taxon>Viridiplantae</taxon>
        <taxon>Chlorophyta</taxon>
        <taxon>core chlorophytes</taxon>
        <taxon>Chlorophyceae</taxon>
        <taxon>CS clade</taxon>
        <taxon>Chlamydomonadales</taxon>
        <taxon>Haematococcaceae</taxon>
        <taxon>Haematococcus</taxon>
    </lineage>
</organism>
<keyword evidence="2" id="KW-1185">Reference proteome</keyword>
<proteinExistence type="predicted"/>
<dbReference type="AlphaFoldDB" id="A0A6A0ADM2"/>
<gene>
    <name evidence="1" type="ORF">HaLaN_29008</name>
</gene>
<accession>A0A6A0ADM2</accession>
<reference evidence="1 2" key="1">
    <citation type="submission" date="2020-02" db="EMBL/GenBank/DDBJ databases">
        <title>Draft genome sequence of Haematococcus lacustris strain NIES-144.</title>
        <authorList>
            <person name="Morimoto D."/>
            <person name="Nakagawa S."/>
            <person name="Yoshida T."/>
            <person name="Sawayama S."/>
        </authorList>
    </citation>
    <scope>NUCLEOTIDE SEQUENCE [LARGE SCALE GENOMIC DNA]</scope>
    <source>
        <strain evidence="1 2">NIES-144</strain>
    </source>
</reference>
<protein>
    <submittedName>
        <fullName evidence="1">Uncharacterized protein</fullName>
    </submittedName>
</protein>
<evidence type="ECO:0000313" key="1">
    <source>
        <dbReference type="EMBL" id="GFH30204.1"/>
    </source>
</evidence>
<dbReference type="EMBL" id="BLLF01004764">
    <property type="protein sequence ID" value="GFH30204.1"/>
    <property type="molecule type" value="Genomic_DNA"/>
</dbReference>
<dbReference type="Proteomes" id="UP000485058">
    <property type="component" value="Unassembled WGS sequence"/>
</dbReference>
<sequence>MQAAQLHASLYNRINDHPGNVACTHNNTEATIMTTSVRKRVKERTTSKYRNIIARSHGCSAGATWLQSRSLMAPTLVAHGSSAGATGSSAGDAANLCECV</sequence>